<comment type="caution">
    <text evidence="1">The sequence shown here is derived from an EMBL/GenBank/DDBJ whole genome shotgun (WGS) entry which is preliminary data.</text>
</comment>
<sequence length="78" mass="9135">RRKGRYMPLDKLQNTLALNHTNDHPNHSMNTIKNTFCITRKRYEYTEFAMFRDPIGGKKSHGMLVSMGLAPIQLHEDF</sequence>
<evidence type="ECO:0000313" key="2">
    <source>
        <dbReference type="Proteomes" id="UP001233999"/>
    </source>
</evidence>
<gene>
    <name evidence="1" type="ORF">L9F63_019226</name>
</gene>
<name>A0AAD8EEW7_DIPPU</name>
<protein>
    <submittedName>
        <fullName evidence="1">Uncharacterized protein</fullName>
    </submittedName>
</protein>
<accession>A0AAD8EEW7</accession>
<feature type="non-terminal residue" evidence="1">
    <location>
        <position position="78"/>
    </location>
</feature>
<dbReference type="AlphaFoldDB" id="A0AAD8EEW7"/>
<proteinExistence type="predicted"/>
<reference evidence="1" key="2">
    <citation type="submission" date="2023-05" db="EMBL/GenBank/DDBJ databases">
        <authorList>
            <person name="Fouks B."/>
        </authorList>
    </citation>
    <scope>NUCLEOTIDE SEQUENCE</scope>
    <source>
        <strain evidence="1">Stay&amp;Tobe</strain>
        <tissue evidence="1">Testes</tissue>
    </source>
</reference>
<reference evidence="1" key="1">
    <citation type="journal article" date="2023" name="IScience">
        <title>Live-bearing cockroach genome reveals convergent evolutionary mechanisms linked to viviparity in insects and beyond.</title>
        <authorList>
            <person name="Fouks B."/>
            <person name="Harrison M.C."/>
            <person name="Mikhailova A.A."/>
            <person name="Marchal E."/>
            <person name="English S."/>
            <person name="Carruthers M."/>
            <person name="Jennings E.C."/>
            <person name="Chiamaka E.L."/>
            <person name="Frigard R.A."/>
            <person name="Pippel M."/>
            <person name="Attardo G.M."/>
            <person name="Benoit J.B."/>
            <person name="Bornberg-Bauer E."/>
            <person name="Tobe S.S."/>
        </authorList>
    </citation>
    <scope>NUCLEOTIDE SEQUENCE</scope>
    <source>
        <strain evidence="1">Stay&amp;Tobe</strain>
    </source>
</reference>
<organism evidence="1 2">
    <name type="scientific">Diploptera punctata</name>
    <name type="common">Pacific beetle cockroach</name>
    <dbReference type="NCBI Taxonomy" id="6984"/>
    <lineage>
        <taxon>Eukaryota</taxon>
        <taxon>Metazoa</taxon>
        <taxon>Ecdysozoa</taxon>
        <taxon>Arthropoda</taxon>
        <taxon>Hexapoda</taxon>
        <taxon>Insecta</taxon>
        <taxon>Pterygota</taxon>
        <taxon>Neoptera</taxon>
        <taxon>Polyneoptera</taxon>
        <taxon>Dictyoptera</taxon>
        <taxon>Blattodea</taxon>
        <taxon>Blaberoidea</taxon>
        <taxon>Blaberidae</taxon>
        <taxon>Diplopterinae</taxon>
        <taxon>Diploptera</taxon>
    </lineage>
</organism>
<keyword evidence="2" id="KW-1185">Reference proteome</keyword>
<dbReference type="Proteomes" id="UP001233999">
    <property type="component" value="Unassembled WGS sequence"/>
</dbReference>
<feature type="non-terminal residue" evidence="1">
    <location>
        <position position="1"/>
    </location>
</feature>
<evidence type="ECO:0000313" key="1">
    <source>
        <dbReference type="EMBL" id="KAJ9587247.1"/>
    </source>
</evidence>
<dbReference type="EMBL" id="JASPKZ010006463">
    <property type="protein sequence ID" value="KAJ9587247.1"/>
    <property type="molecule type" value="Genomic_DNA"/>
</dbReference>